<dbReference type="Pfam" id="PF03989">
    <property type="entry name" value="DNA_gyraseA_C"/>
    <property type="match status" value="4"/>
</dbReference>
<dbReference type="NCBIfam" id="NF004043">
    <property type="entry name" value="PRK05560.1"/>
    <property type="match status" value="1"/>
</dbReference>
<dbReference type="GO" id="GO:0005524">
    <property type="term" value="F:ATP binding"/>
    <property type="evidence" value="ECO:0007669"/>
    <property type="project" value="InterPro"/>
</dbReference>
<evidence type="ECO:0000256" key="2">
    <source>
        <dbReference type="ARBA" id="ARBA00008263"/>
    </source>
</evidence>
<evidence type="ECO:0000256" key="5">
    <source>
        <dbReference type="ARBA" id="ARBA00023125"/>
    </source>
</evidence>
<dbReference type="GO" id="GO:0009330">
    <property type="term" value="C:DNA topoisomerase type II (double strand cut, ATP-hydrolyzing) complex"/>
    <property type="evidence" value="ECO:0007669"/>
    <property type="project" value="TreeGrafter"/>
</dbReference>
<dbReference type="SMART" id="SM00434">
    <property type="entry name" value="TOP4c"/>
    <property type="match status" value="1"/>
</dbReference>
<dbReference type="PANTHER" id="PTHR43493">
    <property type="entry name" value="DNA GYRASE/TOPOISOMERASE SUBUNIT A"/>
    <property type="match status" value="1"/>
</dbReference>
<dbReference type="Proteomes" id="UP000093514">
    <property type="component" value="Unassembled WGS sequence"/>
</dbReference>
<dbReference type="Gene3D" id="1.10.268.10">
    <property type="entry name" value="Topoisomerase, domain 3"/>
    <property type="match status" value="1"/>
</dbReference>
<comment type="caution">
    <text evidence="10">The sequence shown here is derived from an EMBL/GenBank/DDBJ whole genome shotgun (WGS) entry which is preliminary data.</text>
</comment>
<reference evidence="11" key="1">
    <citation type="submission" date="2016-07" db="EMBL/GenBank/DDBJ databases">
        <authorList>
            <person name="Florea S."/>
            <person name="Webb J.S."/>
            <person name="Jaromczyk J."/>
            <person name="Schardl C.L."/>
        </authorList>
    </citation>
    <scope>NUCLEOTIDE SEQUENCE [LARGE SCALE GENOMIC DNA]</scope>
    <source>
        <strain evidence="11">Z6</strain>
    </source>
</reference>
<evidence type="ECO:0000256" key="1">
    <source>
        <dbReference type="ARBA" id="ARBA00000185"/>
    </source>
</evidence>
<dbReference type="FunFam" id="3.30.1360.40:FF:000002">
    <property type="entry name" value="DNA gyrase subunit A"/>
    <property type="match status" value="1"/>
</dbReference>
<dbReference type="InterPro" id="IPR050220">
    <property type="entry name" value="Type_II_DNA_Topoisomerases"/>
</dbReference>
<dbReference type="InterPro" id="IPR013758">
    <property type="entry name" value="Topo_IIA_A/C_ab"/>
</dbReference>
<dbReference type="RefSeq" id="WP_068717744.1">
    <property type="nucleotide sequence ID" value="NZ_LWDV01000009.1"/>
</dbReference>
<evidence type="ECO:0000313" key="10">
    <source>
        <dbReference type="EMBL" id="OCL26182.1"/>
    </source>
</evidence>
<keyword evidence="6 7" id="KW-0413">Isomerase</keyword>
<dbReference type="Gene3D" id="3.90.199.10">
    <property type="entry name" value="Topoisomerase II, domain 5"/>
    <property type="match status" value="1"/>
</dbReference>
<proteinExistence type="inferred from homology"/>
<keyword evidence="4 7" id="KW-0799">Topoisomerase</keyword>
<dbReference type="AlphaFoldDB" id="A0A1C0A7H7"/>
<evidence type="ECO:0000256" key="3">
    <source>
        <dbReference type="ARBA" id="ARBA00012895"/>
    </source>
</evidence>
<dbReference type="GO" id="GO:0006265">
    <property type="term" value="P:DNA topological change"/>
    <property type="evidence" value="ECO:0007669"/>
    <property type="project" value="UniProtKB-UniRule"/>
</dbReference>
<evidence type="ECO:0000256" key="8">
    <source>
        <dbReference type="SAM" id="Coils"/>
    </source>
</evidence>
<dbReference type="Gene3D" id="3.30.1360.40">
    <property type="match status" value="1"/>
</dbReference>
<feature type="active site" description="O-(5'-phospho-DNA)-tyrosine intermediate" evidence="7">
    <location>
        <position position="120"/>
    </location>
</feature>
<dbReference type="NCBIfam" id="TIGR01063">
    <property type="entry name" value="gyrA"/>
    <property type="match status" value="1"/>
</dbReference>
<dbReference type="SUPFAM" id="SSF101904">
    <property type="entry name" value="GyrA/ParC C-terminal domain-like"/>
    <property type="match status" value="1"/>
</dbReference>
<dbReference type="Gene3D" id="2.120.10.90">
    <property type="entry name" value="DNA gyrase/topoisomerase IV, subunit A, C-terminal"/>
    <property type="match status" value="1"/>
</dbReference>
<evidence type="ECO:0000256" key="4">
    <source>
        <dbReference type="ARBA" id="ARBA00023029"/>
    </source>
</evidence>
<evidence type="ECO:0000256" key="7">
    <source>
        <dbReference type="PROSITE-ProRule" id="PRU01384"/>
    </source>
</evidence>
<dbReference type="InterPro" id="IPR002205">
    <property type="entry name" value="Topo_IIA_dom_A"/>
</dbReference>
<comment type="similarity">
    <text evidence="2">Belongs to the type II topoisomerase GyrA/ParC subunit family.</text>
</comment>
<dbReference type="GO" id="GO:0034335">
    <property type="term" value="F:DNA negative supercoiling activity"/>
    <property type="evidence" value="ECO:0007669"/>
    <property type="project" value="UniProtKB-ARBA"/>
</dbReference>
<dbReference type="OrthoDB" id="9806486at2"/>
<dbReference type="Pfam" id="PF00521">
    <property type="entry name" value="DNA_topoisoIV"/>
    <property type="match status" value="1"/>
</dbReference>
<dbReference type="NCBIfam" id="NF004044">
    <property type="entry name" value="PRK05561.1"/>
    <property type="match status" value="1"/>
</dbReference>
<gene>
    <name evidence="10" type="ORF">U472_09210</name>
</gene>
<protein>
    <recommendedName>
        <fullName evidence="3">DNA topoisomerase (ATP-hydrolyzing)</fullName>
        <ecNumber evidence="3">5.6.2.2</ecNumber>
    </recommendedName>
</protein>
<comment type="catalytic activity">
    <reaction evidence="1 7">
        <text>ATP-dependent breakage, passage and rejoining of double-stranded DNA.</text>
        <dbReference type="EC" id="5.6.2.2"/>
    </reaction>
</comment>
<sequence>MKDKQITPVAIEDKMRNSYLNYSLSVIIDRALPDVRDGLKPVHRRILYATKKLGLIPDKPHRKSARIVGEVLGKYHPHGDAAVYNAMVRMAQNFSQRYILIDGHGNFGSIDGDSAAAMRYTEARLASISEDLLQDIEENTVDFIPNFDSSLEEPSVLPSRVPNLLINGSSGIAVGMSTNIPPHNLSEVIDGLIQLLDNQDISIKDLMKTIPGPDFPTGGIIVGNDGIKDAYNTGSGKITLRGKSKIEDKGKGKKSIIITEIPYQLSKAKLIEEIADTVKKGKIDDISDIRDESDREGLRIVIELKKKGNPEIILNRLYKYTSLQSSMRINMLALVDQQPKVMNIKTILEHFLDFRREVITRRSKYQLEKAEDREHILIGLKKATDSLDKVIKVIRSSKSTPEAKRNLQKELEVTKRQAEAILNMRLQRLVSLEIEKLEGDLAEIREKINYLKSILNNTDILDNIVKDELIEIKEKYGDKRKSKILADDSKAEIEEEDLIKDKDVVISLSYRNYIKKADSLDNVRSAKNDFITHVVTGRNLDQVLFFTDKGQAYSLTSHEIPEHHGLSTGDPLNQYLKLPMDEHIVGVIMLNDYTKENYIMLATKDGLVKKTKGEEYESSISSIKAINLNEGDEVIGVAVTDGEQDILLGTKEGYTIHFKEDEITDTGRNTKGSKGINLNEGDEVISFNLVEGSSLVLSITKEGRGKASPIEDYTLQKRNGKGLKTMSNDKYKLLGILPAKSNDKLILVSENGEIIEMEVSNITETKRLGAMYSQAKLDNDEFVKIVKLPRLEKEDREDNKEQ</sequence>
<dbReference type="FunFam" id="3.90.199.10:FF:000001">
    <property type="entry name" value="DNA gyrase subunit A"/>
    <property type="match status" value="1"/>
</dbReference>
<dbReference type="EC" id="5.6.2.2" evidence="3"/>
<dbReference type="GO" id="GO:0005737">
    <property type="term" value="C:cytoplasm"/>
    <property type="evidence" value="ECO:0007669"/>
    <property type="project" value="TreeGrafter"/>
</dbReference>
<evidence type="ECO:0000259" key="9">
    <source>
        <dbReference type="PROSITE" id="PS52040"/>
    </source>
</evidence>
<dbReference type="InterPro" id="IPR035516">
    <property type="entry name" value="Gyrase/topoIV_suA_C"/>
</dbReference>
<evidence type="ECO:0000313" key="11">
    <source>
        <dbReference type="Proteomes" id="UP000093514"/>
    </source>
</evidence>
<evidence type="ECO:0000256" key="6">
    <source>
        <dbReference type="ARBA" id="ARBA00023235"/>
    </source>
</evidence>
<keyword evidence="5 7" id="KW-0238">DNA-binding</keyword>
<feature type="coiled-coil region" evidence="8">
    <location>
        <begin position="404"/>
        <end position="454"/>
    </location>
</feature>
<dbReference type="SUPFAM" id="SSF56719">
    <property type="entry name" value="Type II DNA topoisomerase"/>
    <property type="match status" value="1"/>
</dbReference>
<feature type="domain" description="Topo IIA-type catalytic" evidence="9">
    <location>
        <begin position="32"/>
        <end position="498"/>
    </location>
</feature>
<dbReference type="InterPro" id="IPR013760">
    <property type="entry name" value="Topo_IIA-like_dom_sf"/>
</dbReference>
<keyword evidence="8" id="KW-0175">Coiled coil</keyword>
<dbReference type="InterPro" id="IPR006691">
    <property type="entry name" value="GyrA/parC_rep"/>
</dbReference>
<dbReference type="PROSITE" id="PS52040">
    <property type="entry name" value="TOPO_IIA"/>
    <property type="match status" value="1"/>
</dbReference>
<dbReference type="PANTHER" id="PTHR43493:SF5">
    <property type="entry name" value="DNA GYRASE SUBUNIT A, CHLOROPLASTIC_MITOCHONDRIAL"/>
    <property type="match status" value="1"/>
</dbReference>
<dbReference type="EMBL" id="LWDV01000009">
    <property type="protein sequence ID" value="OCL26182.1"/>
    <property type="molecule type" value="Genomic_DNA"/>
</dbReference>
<name>A0A1C0A7H7_9FIRM</name>
<accession>A0A1C0A7H7</accession>
<reference evidence="10 11" key="2">
    <citation type="submission" date="2016-08" db="EMBL/GenBank/DDBJ databases">
        <title>Orenia metallireducens sp. nov. strain Z6, a Novel Metal-reducing Firmicute from the Deep Subsurface.</title>
        <authorList>
            <person name="Maxim B.I."/>
            <person name="Kenneth K."/>
            <person name="Flynn T.M."/>
            <person name="Oloughlin E.J."/>
            <person name="Locke R.A."/>
            <person name="Weber J.R."/>
            <person name="Egan S.M."/>
            <person name="Mackie R.I."/>
            <person name="Cann I.K."/>
        </authorList>
    </citation>
    <scope>NUCLEOTIDE SEQUENCE [LARGE SCALE GENOMIC DNA]</scope>
    <source>
        <strain evidence="10 11">Z6</strain>
    </source>
</reference>
<organism evidence="10 11">
    <name type="scientific">Orenia metallireducens</name>
    <dbReference type="NCBI Taxonomy" id="1413210"/>
    <lineage>
        <taxon>Bacteria</taxon>
        <taxon>Bacillati</taxon>
        <taxon>Bacillota</taxon>
        <taxon>Clostridia</taxon>
        <taxon>Halanaerobiales</taxon>
        <taxon>Halobacteroidaceae</taxon>
        <taxon>Orenia</taxon>
    </lineage>
</organism>
<dbReference type="GO" id="GO:0003677">
    <property type="term" value="F:DNA binding"/>
    <property type="evidence" value="ECO:0007669"/>
    <property type="project" value="UniProtKB-UniRule"/>
</dbReference>
<dbReference type="FunFam" id="1.10.268.10:FF:000001">
    <property type="entry name" value="DNA gyrase subunit A"/>
    <property type="match status" value="1"/>
</dbReference>
<dbReference type="InterPro" id="IPR013757">
    <property type="entry name" value="Topo_IIA_A_a_sf"/>
</dbReference>
<dbReference type="CDD" id="cd00187">
    <property type="entry name" value="TOP4c"/>
    <property type="match status" value="1"/>
</dbReference>
<keyword evidence="11" id="KW-1185">Reference proteome</keyword>